<dbReference type="Proteomes" id="UP000322634">
    <property type="component" value="Unassembled WGS sequence"/>
</dbReference>
<organism evidence="1 2">
    <name type="scientific">Actinomadura syzygii</name>
    <dbReference type="NCBI Taxonomy" id="1427538"/>
    <lineage>
        <taxon>Bacteria</taxon>
        <taxon>Bacillati</taxon>
        <taxon>Actinomycetota</taxon>
        <taxon>Actinomycetes</taxon>
        <taxon>Streptosporangiales</taxon>
        <taxon>Thermomonosporaceae</taxon>
        <taxon>Actinomadura</taxon>
    </lineage>
</organism>
<comment type="caution">
    <text evidence="1">The sequence shown here is derived from an EMBL/GenBank/DDBJ whole genome shotgun (WGS) entry which is preliminary data.</text>
</comment>
<accession>A0A5D0TV74</accession>
<evidence type="ECO:0000313" key="2">
    <source>
        <dbReference type="Proteomes" id="UP000322634"/>
    </source>
</evidence>
<sequence>MAKSDCSYYCPNAETAQACIEALRASDERLRSRPEEQMLWDWECTWLEPEPGNSAGGGTVILGVAWFDAEFFAERRDAWFGRMHTKIYADLGIPLDDITVTHWTAVPDAQPAA</sequence>
<gene>
    <name evidence="1" type="ORF">FXF65_38220</name>
</gene>
<proteinExistence type="predicted"/>
<reference evidence="1 2" key="1">
    <citation type="submission" date="2019-08" db="EMBL/GenBank/DDBJ databases">
        <title>Actinomadura sp. nov. CYP1-5 isolated from mountain soil.</title>
        <authorList>
            <person name="Songsumanus A."/>
            <person name="Kuncharoen N."/>
            <person name="Kudo T."/>
            <person name="Yuki M."/>
            <person name="Igarashi Y."/>
            <person name="Tanasupawat S."/>
        </authorList>
    </citation>
    <scope>NUCLEOTIDE SEQUENCE [LARGE SCALE GENOMIC DNA]</scope>
    <source>
        <strain evidence="1 2">GKU157</strain>
    </source>
</reference>
<protein>
    <submittedName>
        <fullName evidence="1">Uncharacterized protein</fullName>
    </submittedName>
</protein>
<evidence type="ECO:0000313" key="1">
    <source>
        <dbReference type="EMBL" id="TYC08759.1"/>
    </source>
</evidence>
<dbReference type="EMBL" id="VSFF01000016">
    <property type="protein sequence ID" value="TYC08759.1"/>
    <property type="molecule type" value="Genomic_DNA"/>
</dbReference>
<dbReference type="OrthoDB" id="4413116at2"/>
<dbReference type="AlphaFoldDB" id="A0A5D0TV74"/>
<keyword evidence="2" id="KW-1185">Reference proteome</keyword>
<name>A0A5D0TV74_9ACTN</name>